<feature type="region of interest" description="Disordered" evidence="2">
    <location>
        <begin position="1038"/>
        <end position="1060"/>
    </location>
</feature>
<feature type="region of interest" description="Disordered" evidence="2">
    <location>
        <begin position="737"/>
        <end position="779"/>
    </location>
</feature>
<dbReference type="InterPro" id="IPR039149">
    <property type="entry name" value="ZNF800"/>
</dbReference>
<feature type="region of interest" description="Disordered" evidence="2">
    <location>
        <begin position="154"/>
        <end position="202"/>
    </location>
</feature>
<feature type="compositionally biased region" description="Polar residues" evidence="2">
    <location>
        <begin position="125"/>
        <end position="138"/>
    </location>
</feature>
<dbReference type="KEGG" id="scac:106083775"/>
<dbReference type="EnsemblMetazoa" id="SCAU001555-RA">
    <property type="protein sequence ID" value="SCAU001555-PA"/>
    <property type="gene ID" value="SCAU001555"/>
</dbReference>
<dbReference type="PANTHER" id="PTHR21020:SF0">
    <property type="entry name" value="ZINC FINGER PROTEIN 800"/>
    <property type="match status" value="1"/>
</dbReference>
<feature type="compositionally biased region" description="Basic and acidic residues" evidence="2">
    <location>
        <begin position="575"/>
        <end position="584"/>
    </location>
</feature>
<evidence type="ECO:0000256" key="2">
    <source>
        <dbReference type="SAM" id="MobiDB-lite"/>
    </source>
</evidence>
<feature type="region of interest" description="Disordered" evidence="2">
    <location>
        <begin position="117"/>
        <end position="138"/>
    </location>
</feature>
<feature type="compositionally biased region" description="Polar residues" evidence="2">
    <location>
        <begin position="922"/>
        <end position="931"/>
    </location>
</feature>
<reference evidence="4" key="1">
    <citation type="submission" date="2020-05" db="UniProtKB">
        <authorList>
            <consortium name="EnsemblMetazoa"/>
        </authorList>
    </citation>
    <scope>IDENTIFICATION</scope>
    <source>
        <strain evidence="4">USDA</strain>
    </source>
</reference>
<dbReference type="PANTHER" id="PTHR21020">
    <property type="entry name" value="ZINC FINGER PROTEIN 800"/>
    <property type="match status" value="1"/>
</dbReference>
<dbReference type="GO" id="GO:0008270">
    <property type="term" value="F:zinc ion binding"/>
    <property type="evidence" value="ECO:0007669"/>
    <property type="project" value="UniProtKB-KW"/>
</dbReference>
<feature type="region of interest" description="Disordered" evidence="2">
    <location>
        <begin position="902"/>
        <end position="931"/>
    </location>
</feature>
<dbReference type="PROSITE" id="PS50157">
    <property type="entry name" value="ZINC_FINGER_C2H2_2"/>
    <property type="match status" value="1"/>
</dbReference>
<accession>A0A1I8NS48</accession>
<feature type="compositionally biased region" description="Basic and acidic residues" evidence="2">
    <location>
        <begin position="738"/>
        <end position="757"/>
    </location>
</feature>
<dbReference type="STRING" id="35570.A0A1I8NS48"/>
<dbReference type="AlphaFoldDB" id="A0A1I8NS48"/>
<keyword evidence="1" id="KW-0862">Zinc</keyword>
<dbReference type="Gene3D" id="3.30.160.60">
    <property type="entry name" value="Classic Zinc Finger"/>
    <property type="match status" value="2"/>
</dbReference>
<dbReference type="OrthoDB" id="10066279at2759"/>
<keyword evidence="1" id="KW-0479">Metal-binding</keyword>
<dbReference type="Pfam" id="PF13912">
    <property type="entry name" value="zf-C2H2_6"/>
    <property type="match status" value="1"/>
</dbReference>
<protein>
    <recommendedName>
        <fullName evidence="3">C2H2-type domain-containing protein</fullName>
    </recommendedName>
</protein>
<dbReference type="SUPFAM" id="SSF57667">
    <property type="entry name" value="beta-beta-alpha zinc fingers"/>
    <property type="match status" value="1"/>
</dbReference>
<organism evidence="4 5">
    <name type="scientific">Stomoxys calcitrans</name>
    <name type="common">Stable fly</name>
    <name type="synonym">Conops calcitrans</name>
    <dbReference type="NCBI Taxonomy" id="35570"/>
    <lineage>
        <taxon>Eukaryota</taxon>
        <taxon>Metazoa</taxon>
        <taxon>Ecdysozoa</taxon>
        <taxon>Arthropoda</taxon>
        <taxon>Hexapoda</taxon>
        <taxon>Insecta</taxon>
        <taxon>Pterygota</taxon>
        <taxon>Neoptera</taxon>
        <taxon>Endopterygota</taxon>
        <taxon>Diptera</taxon>
        <taxon>Brachycera</taxon>
        <taxon>Muscomorpha</taxon>
        <taxon>Muscoidea</taxon>
        <taxon>Muscidae</taxon>
        <taxon>Stomoxys</taxon>
    </lineage>
</organism>
<sequence length="1087" mass="122604">MYVMDTKINDVNAINREQQFERLTNDEDVSLLRQPMRTALNGFLEAKRAYENGTDEVRRLLLHECFLLYECNVCRNIFRSLVNFISHKRNYCKRPFEGNNRSFSDYSSNIIIQSTDRPTEPWFNKSRSTGSSPIPSKVSTRDLSKIIERLKKVDVSAQPATQHHPTVQKSNDHESTEVQPHKSDATANEERHKDNSSDPILHLESVPTSSQAVYQTFKPINACDSIRTEVNEVHNLLSNRNSMIGPDGKAVMSQSFCLVDDPSKALDCEAEGTALSPLNALEEINPLGRRTHISCDICQISFQTQKTLSIHIQKKHSSSTYVFQCPTCSMTFLQPAAVIRHLANEHKKPLKRIRKMRDSILRKRIQIGNVQAKGPSRELKGLQLDSIKEMASANDKGDVATRQNSKPVSTCNYCQKTFERRAAFATHLANCPSKKLAIAKNEVQSKTRVAAKEEIHTKLRNQKNTPLVKNVKGNESNGIETKNVEQKEIKGEKDGGMGEDFHDYKSAKNPYCHVKIKQEPPEEEFNSSSTQATNGSDINALFANLENQTFGEGLQTVSLDLMVSTQSEVGQDVGEIGKKEEESSIKSAPIKAEHGAKEKVEHVGGDLSKKKAKSFRTVPASKQLTCRCKICNKQFNALSNLRRHISMFHYRARRFGCNLCDYRAFRRYDIVNHLSFVHKMQGERESMAVQFVTMHDVQYSKDDVEHDIVVVNDALEKSRIQENGNVKTYENKCRRKKLETETETEKDKVEVEVENEKTSPSSEAVAPTKSEVAPNDVAETNLPTPLRKKLRKALAQEGDNCQRRPIRNRIKTVNNDFVYDLSTLKEEPKDQTIRLSLKRRNTMAVIDNKHGVSAELIPSTLPIKSSPHRLRTEPLIPANKDVLKGYAARVYRNVVQEALASPSTLPDLPTERPQMRPRLSLPSRSDNSSTPVIEATELEVARLESTFFDDSFLEKFAKKANPSFKMKPLLALQHSPLNSILQKFENNSQKHQNTDEAIMNATSLEHNGTGLSPERCATSLLEPIPNTLHTLSENILKEIDSSPPNGARIVESSTPPSTPRKRITLMQRLAENKAKRCDPLLRSALEN</sequence>
<keyword evidence="5" id="KW-1185">Reference proteome</keyword>
<evidence type="ECO:0000313" key="4">
    <source>
        <dbReference type="EnsemblMetazoa" id="SCAU001555-PA"/>
    </source>
</evidence>
<feature type="compositionally biased region" description="Basic and acidic residues" evidence="2">
    <location>
        <begin position="170"/>
        <end position="196"/>
    </location>
</feature>
<dbReference type="SMART" id="SM00355">
    <property type="entry name" value="ZnF_C2H2"/>
    <property type="match status" value="6"/>
</dbReference>
<dbReference type="VEuPathDB" id="VectorBase:SCAU001555"/>
<evidence type="ECO:0000313" key="5">
    <source>
        <dbReference type="Proteomes" id="UP000095300"/>
    </source>
</evidence>
<feature type="domain" description="C2H2-type" evidence="3">
    <location>
        <begin position="626"/>
        <end position="654"/>
    </location>
</feature>
<dbReference type="InterPro" id="IPR036236">
    <property type="entry name" value="Znf_C2H2_sf"/>
</dbReference>
<gene>
    <name evidence="4" type="primary">106083775</name>
</gene>
<dbReference type="Pfam" id="PF12874">
    <property type="entry name" value="zf-met"/>
    <property type="match status" value="1"/>
</dbReference>
<name>A0A1I8NS48_STOCA</name>
<keyword evidence="1" id="KW-0863">Zinc-finger</keyword>
<proteinExistence type="predicted"/>
<feature type="compositionally biased region" description="Polar residues" evidence="2">
    <location>
        <begin position="158"/>
        <end position="169"/>
    </location>
</feature>
<dbReference type="Proteomes" id="UP000095300">
    <property type="component" value="Unassembled WGS sequence"/>
</dbReference>
<feature type="region of interest" description="Disordered" evidence="2">
    <location>
        <begin position="572"/>
        <end position="598"/>
    </location>
</feature>
<evidence type="ECO:0000256" key="1">
    <source>
        <dbReference type="PROSITE-ProRule" id="PRU00042"/>
    </source>
</evidence>
<dbReference type="Pfam" id="PF00096">
    <property type="entry name" value="zf-C2H2"/>
    <property type="match status" value="1"/>
</dbReference>
<dbReference type="InterPro" id="IPR013087">
    <property type="entry name" value="Znf_C2H2_type"/>
</dbReference>
<evidence type="ECO:0000259" key="3">
    <source>
        <dbReference type="PROSITE" id="PS50157"/>
    </source>
</evidence>
<dbReference type="PROSITE" id="PS00028">
    <property type="entry name" value="ZINC_FINGER_C2H2_1"/>
    <property type="match status" value="3"/>
</dbReference>